<accession>A0A1C7MEP4</accession>
<dbReference type="OrthoDB" id="2745718at2759"/>
<protein>
    <recommendedName>
        <fullName evidence="1">F-box domain-containing protein</fullName>
    </recommendedName>
</protein>
<evidence type="ECO:0000313" key="3">
    <source>
        <dbReference type="Proteomes" id="UP000092993"/>
    </source>
</evidence>
<evidence type="ECO:0000313" key="2">
    <source>
        <dbReference type="EMBL" id="OBZ73464.1"/>
    </source>
</evidence>
<name>A0A1C7MEP4_GRIFR</name>
<gene>
    <name evidence="2" type="ORF">A0H81_06795</name>
</gene>
<dbReference type="AlphaFoldDB" id="A0A1C7MEP4"/>
<sequence length="345" mass="38335">MSPARVLELPVELFVEILKLLDSSELLLCSLVCRSFYDVIRRSLELQYRIELAADGMIDGPPDWTQKVEIPVPGACQAYELVGGVFAKSMSVGILPGSRHMISTWLPTRTNAAHTVVTEDLGVATRDFAIDTSRDLLVLVDADEMQGPALRVKVHLRTISKNTPHPRATQRELVAEIPFHIGSSFIQIVDDVVGMFFWVHGPGLIIWNWITGEELCIADRFNRALFVQRIRSSTPGRTAASVCNFNGLGTSTASVWFFRHCCPVGQLRPDMHDSQGKCRLLLEPTTLAAGMVFEEDVTTSLPYSLSLRTGTFNYSGYMLDDERLIGMKSMALADGDMTDIDVYTF</sequence>
<dbReference type="InterPro" id="IPR001810">
    <property type="entry name" value="F-box_dom"/>
</dbReference>
<dbReference type="InterPro" id="IPR036047">
    <property type="entry name" value="F-box-like_dom_sf"/>
</dbReference>
<dbReference type="Gene3D" id="1.20.1280.50">
    <property type="match status" value="1"/>
</dbReference>
<proteinExistence type="predicted"/>
<dbReference type="STRING" id="5627.A0A1C7MEP4"/>
<evidence type="ECO:0000259" key="1">
    <source>
        <dbReference type="PROSITE" id="PS50181"/>
    </source>
</evidence>
<organism evidence="2 3">
    <name type="scientific">Grifola frondosa</name>
    <name type="common">Maitake</name>
    <name type="synonym">Polyporus frondosus</name>
    <dbReference type="NCBI Taxonomy" id="5627"/>
    <lineage>
        <taxon>Eukaryota</taxon>
        <taxon>Fungi</taxon>
        <taxon>Dikarya</taxon>
        <taxon>Basidiomycota</taxon>
        <taxon>Agaricomycotina</taxon>
        <taxon>Agaricomycetes</taxon>
        <taxon>Polyporales</taxon>
        <taxon>Grifolaceae</taxon>
        <taxon>Grifola</taxon>
    </lineage>
</organism>
<dbReference type="EMBL" id="LUGG01000007">
    <property type="protein sequence ID" value="OBZ73464.1"/>
    <property type="molecule type" value="Genomic_DNA"/>
</dbReference>
<dbReference type="CDD" id="cd09917">
    <property type="entry name" value="F-box_SF"/>
    <property type="match status" value="1"/>
</dbReference>
<dbReference type="PROSITE" id="PS50181">
    <property type="entry name" value="FBOX"/>
    <property type="match status" value="1"/>
</dbReference>
<keyword evidence="3" id="KW-1185">Reference proteome</keyword>
<feature type="domain" description="F-box" evidence="1">
    <location>
        <begin position="3"/>
        <end position="51"/>
    </location>
</feature>
<dbReference type="Pfam" id="PF12937">
    <property type="entry name" value="F-box-like"/>
    <property type="match status" value="1"/>
</dbReference>
<dbReference type="SUPFAM" id="SSF81383">
    <property type="entry name" value="F-box domain"/>
    <property type="match status" value="1"/>
</dbReference>
<dbReference type="Proteomes" id="UP000092993">
    <property type="component" value="Unassembled WGS sequence"/>
</dbReference>
<dbReference type="SMART" id="SM00256">
    <property type="entry name" value="FBOX"/>
    <property type="match status" value="1"/>
</dbReference>
<reference evidence="2 3" key="1">
    <citation type="submission" date="2016-03" db="EMBL/GenBank/DDBJ databases">
        <title>Whole genome sequencing of Grifola frondosa 9006-11.</title>
        <authorList>
            <person name="Min B."/>
            <person name="Park H."/>
            <person name="Kim J.-G."/>
            <person name="Cho H."/>
            <person name="Oh Y.-L."/>
            <person name="Kong W.-S."/>
            <person name="Choi I.-G."/>
        </authorList>
    </citation>
    <scope>NUCLEOTIDE SEQUENCE [LARGE SCALE GENOMIC DNA]</scope>
    <source>
        <strain evidence="2 3">9006-11</strain>
    </source>
</reference>
<comment type="caution">
    <text evidence="2">The sequence shown here is derived from an EMBL/GenBank/DDBJ whole genome shotgun (WGS) entry which is preliminary data.</text>
</comment>